<dbReference type="GO" id="GO:0005634">
    <property type="term" value="C:nucleus"/>
    <property type="evidence" value="ECO:0007669"/>
    <property type="project" value="UniProtKB-SubCell"/>
</dbReference>
<proteinExistence type="inferred from homology"/>
<dbReference type="Pfam" id="PF00004">
    <property type="entry name" value="AAA"/>
    <property type="match status" value="1"/>
</dbReference>
<feature type="compositionally biased region" description="Polar residues" evidence="10">
    <location>
        <begin position="60"/>
        <end position="71"/>
    </location>
</feature>
<reference evidence="12" key="2">
    <citation type="submission" date="2025-05" db="UniProtKB">
        <authorList>
            <consortium name="RefSeq"/>
        </authorList>
    </citation>
    <scope>NUCLEOTIDE SEQUENCE [LARGE SCALE GENOMIC DNA]</scope>
    <source>
        <strain evidence="12">mau12</strain>
    </source>
</reference>
<feature type="domain" description="AAA+ ATPase" evidence="11">
    <location>
        <begin position="419"/>
        <end position="555"/>
    </location>
</feature>
<dbReference type="GO" id="GO:0005524">
    <property type="term" value="F:ATP binding"/>
    <property type="evidence" value="ECO:0007669"/>
    <property type="project" value="UniProtKB-KW"/>
</dbReference>
<dbReference type="RefSeq" id="XP_033174064.1">
    <property type="nucleotide sequence ID" value="XM_033318173.1"/>
</dbReference>
<keyword evidence="2" id="KW-0235">DNA replication</keyword>
<sequence length="993" mass="112055">MDQYPDENEEFELQYQDELELLEDLPDEFNAYDGPSTSKQAAEKQKENRAPVAALKDSTRLGNSTLGSPQLSQITFGTSQLVGEDEAEGTSAGGQVNRRLFGTPKGPPVGRGCSTPFQRMPAIQELENTQLTSRSFGLEKENPAAYQLQEVGLKNVNKRRLERDLFGDIDDLFHESYEDPMVKKARTEEQRDHEAIERILELRRKMRESSKTLRKDDVSRLKALHDFKMRNLSYEIPNWPFQAIQRSDLERIYVRFHSEDYERRQLDLISARGEVVGSLLGEDKEKIWQEAGEIVLSRATAAEDADETLVNSNANSEPGRLWVDKYKPRKYIDLLSDEMTNRSLLYWLKMWDKVVFGKAFHSKREQEAVTGEGGTAGGAANHLNSFNKRTGKFESNGGWRQRKSRQALNTNVDALGRPMQKVALLCGPPGLGKTTLAHTIARHAGYNVREINASDDRSPEAFKLALENGTQMSSVLNEDKRPNCIVLDEIDGAPRQSIDYLVKFISDAVYTKVKAKGAKAEHNVLKRPIICICNDVYDPALRPLRQVAFVVTFPPIDAARLAERLVKIAYKEQLKTDFGSLIALAEKSGNDVRSCISSMQFFNAQKHSLTLQDVLNNNLGQKDRHQGLFAVWDAIFRIQRPRKTLQTDANKVDEPAQVTMTNTSVTTRVRNVLEVVHSSGDYERLTQGVYENYLQQKMPDPNFTGVCEALKWFCFTDTVQHQISRQQNYTVYPYLQYGFVAWHLLFATLAWPKIAFPTRGFEFQQKSTNQRNIFQALCKGVTTSALGVGQGGTLLLDTVPLLKRILSPQLRSVAVQLLSPKEQQDLRHTIEVMVDLGLTFVQVKSQEGHYVFQTEPDLDALSAFPGYTGLTLPYFSRQLIAREVDLERIRRAAPKGGAPSAPAAKKKTSGAAKQLPNHLQTLKPKPISASNMHSAPKQQLTKDFFGRITHKSTSTNSAEESKTDAIVKSPIWYRYKEGFNNAVRKDVHIHELL</sequence>
<feature type="region of interest" description="Disordered" evidence="10">
    <location>
        <begin position="892"/>
        <end position="913"/>
    </location>
</feature>
<evidence type="ECO:0000256" key="2">
    <source>
        <dbReference type="ARBA" id="ARBA00022705"/>
    </source>
</evidence>
<comment type="similarity">
    <text evidence="8">Belongs to the activator 1 small subunits family. CTF18 subfamily.</text>
</comment>
<evidence type="ECO:0000256" key="4">
    <source>
        <dbReference type="ARBA" id="ARBA00022840"/>
    </source>
</evidence>
<dbReference type="CDD" id="cd00009">
    <property type="entry name" value="AAA"/>
    <property type="match status" value="1"/>
</dbReference>
<evidence type="ECO:0000256" key="5">
    <source>
        <dbReference type="ARBA" id="ARBA00023125"/>
    </source>
</evidence>
<dbReference type="PANTHER" id="PTHR46765:SF1">
    <property type="entry name" value="P-LOOP CONTAINING NUCLEOSIDE TRIPHOSPHATE HYDROLASES SUPERFAMILY PROTEIN"/>
    <property type="match status" value="1"/>
</dbReference>
<keyword evidence="3" id="KW-0547">Nucleotide-binding</keyword>
<keyword evidence="4" id="KW-0067">ATP-binding</keyword>
<dbReference type="SUPFAM" id="SSF52540">
    <property type="entry name" value="P-loop containing nucleoside triphosphate hydrolases"/>
    <property type="match status" value="2"/>
</dbReference>
<evidence type="ECO:0000259" key="11">
    <source>
        <dbReference type="SMART" id="SM00382"/>
    </source>
</evidence>
<dbReference type="InterPro" id="IPR027417">
    <property type="entry name" value="P-loop_NTPase"/>
</dbReference>
<dbReference type="GO" id="GO:0003677">
    <property type="term" value="F:DNA binding"/>
    <property type="evidence" value="ECO:0007669"/>
    <property type="project" value="UniProtKB-KW"/>
</dbReference>
<evidence type="ECO:0000313" key="13">
    <source>
        <dbReference type="RefSeq" id="XP_033174064.1"/>
    </source>
</evidence>
<dbReference type="FunFam" id="1.10.8.60:FF:000074">
    <property type="entry name" value="Chromosome transmission fidelity protein 18"/>
    <property type="match status" value="1"/>
</dbReference>
<evidence type="ECO:0000256" key="6">
    <source>
        <dbReference type="ARBA" id="ARBA00023242"/>
    </source>
</evidence>
<evidence type="ECO:0000313" key="12">
    <source>
        <dbReference type="Proteomes" id="UP000515162"/>
    </source>
</evidence>
<reference evidence="13 14" key="1">
    <citation type="submission" date="2025-04" db="UniProtKB">
        <authorList>
            <consortium name="RefSeq"/>
        </authorList>
    </citation>
    <scope>IDENTIFICATION</scope>
    <source>
        <strain evidence="13 14">Mau12</strain>
        <strain evidence="12">mau12</strain>
        <tissue evidence="13 14">Whole Body</tissue>
    </source>
</reference>
<name>A0A6P8LFT2_DROMA</name>
<feature type="compositionally biased region" description="Low complexity" evidence="10">
    <location>
        <begin position="894"/>
        <end position="913"/>
    </location>
</feature>
<evidence type="ECO:0000256" key="10">
    <source>
        <dbReference type="SAM" id="MobiDB-lite"/>
    </source>
</evidence>
<keyword evidence="5" id="KW-0238">DNA-binding</keyword>
<evidence type="ECO:0000256" key="7">
    <source>
        <dbReference type="ARBA" id="ARBA00023306"/>
    </source>
</evidence>
<dbReference type="InterPro" id="IPR003593">
    <property type="entry name" value="AAA+_ATPase"/>
</dbReference>
<dbReference type="Proteomes" id="UP000515162">
    <property type="component" value="Chromosome 2L"/>
</dbReference>
<dbReference type="PANTHER" id="PTHR46765">
    <property type="entry name" value="P-LOOP CONTAINING NUCLEOSIDE TRIPHOSPHATE HYDROLASES SUPERFAMILY PROTEIN"/>
    <property type="match status" value="1"/>
</dbReference>
<dbReference type="AlphaFoldDB" id="A0A6P8LFT2"/>
<evidence type="ECO:0000256" key="8">
    <source>
        <dbReference type="ARBA" id="ARBA00043975"/>
    </source>
</evidence>
<dbReference type="GO" id="GO:0006260">
    <property type="term" value="P:DNA replication"/>
    <property type="evidence" value="ECO:0007669"/>
    <property type="project" value="UniProtKB-KW"/>
</dbReference>
<dbReference type="CDD" id="cd18140">
    <property type="entry name" value="HLD_clamp_RFC"/>
    <property type="match status" value="1"/>
</dbReference>
<dbReference type="Gene3D" id="1.10.8.60">
    <property type="match status" value="1"/>
</dbReference>
<keyword evidence="6" id="KW-0539">Nucleus</keyword>
<evidence type="ECO:0000256" key="9">
    <source>
        <dbReference type="ARBA" id="ARBA00069525"/>
    </source>
</evidence>
<comment type="subcellular location">
    <subcellularLocation>
        <location evidence="1">Nucleus</location>
    </subcellularLocation>
</comment>
<evidence type="ECO:0000313" key="14">
    <source>
        <dbReference type="RefSeq" id="XP_033174065.1"/>
    </source>
</evidence>
<dbReference type="GeneID" id="117150981"/>
<protein>
    <recommendedName>
        <fullName evidence="9">Chromosome transmission fidelity protein 18 homolog</fullName>
    </recommendedName>
</protein>
<feature type="region of interest" description="Disordered" evidence="10">
    <location>
        <begin position="84"/>
        <end position="108"/>
    </location>
</feature>
<dbReference type="InterPro" id="IPR003959">
    <property type="entry name" value="ATPase_AAA_core"/>
</dbReference>
<keyword evidence="12" id="KW-1185">Reference proteome</keyword>
<dbReference type="RefSeq" id="XP_033174065.1">
    <property type="nucleotide sequence ID" value="XM_033318174.1"/>
</dbReference>
<evidence type="ECO:0000256" key="1">
    <source>
        <dbReference type="ARBA" id="ARBA00004123"/>
    </source>
</evidence>
<dbReference type="SMART" id="SM00382">
    <property type="entry name" value="AAA"/>
    <property type="match status" value="1"/>
</dbReference>
<gene>
    <name evidence="13 14" type="primary">LOC117150981</name>
</gene>
<accession>A0A6P8LFT2</accession>
<keyword evidence="7" id="KW-0131">Cell cycle</keyword>
<dbReference type="CTD" id="44637"/>
<dbReference type="InterPro" id="IPR053016">
    <property type="entry name" value="CTF18-RFC_complex"/>
</dbReference>
<organism evidence="12 13">
    <name type="scientific">Drosophila mauritiana</name>
    <name type="common">Fruit fly</name>
    <dbReference type="NCBI Taxonomy" id="7226"/>
    <lineage>
        <taxon>Eukaryota</taxon>
        <taxon>Metazoa</taxon>
        <taxon>Ecdysozoa</taxon>
        <taxon>Arthropoda</taxon>
        <taxon>Hexapoda</taxon>
        <taxon>Insecta</taxon>
        <taxon>Pterygota</taxon>
        <taxon>Neoptera</taxon>
        <taxon>Endopterygota</taxon>
        <taxon>Diptera</taxon>
        <taxon>Brachycera</taxon>
        <taxon>Muscomorpha</taxon>
        <taxon>Ephydroidea</taxon>
        <taxon>Drosophilidae</taxon>
        <taxon>Drosophila</taxon>
        <taxon>Sophophora</taxon>
    </lineage>
</organism>
<dbReference type="InterPro" id="IPR047854">
    <property type="entry name" value="RFC_lid"/>
</dbReference>
<feature type="region of interest" description="Disordered" evidence="10">
    <location>
        <begin position="27"/>
        <end position="71"/>
    </location>
</feature>
<dbReference type="GO" id="GO:0016887">
    <property type="term" value="F:ATP hydrolysis activity"/>
    <property type="evidence" value="ECO:0007669"/>
    <property type="project" value="InterPro"/>
</dbReference>
<dbReference type="Gene3D" id="3.40.50.300">
    <property type="entry name" value="P-loop containing nucleotide triphosphate hydrolases"/>
    <property type="match status" value="1"/>
</dbReference>
<evidence type="ECO:0000256" key="3">
    <source>
        <dbReference type="ARBA" id="ARBA00022741"/>
    </source>
</evidence>